<dbReference type="PANTHER" id="PTHR13326">
    <property type="entry name" value="TRNA PSEUDOURIDINE SYNTHASE D"/>
    <property type="match status" value="1"/>
</dbReference>
<evidence type="ECO:0000259" key="6">
    <source>
        <dbReference type="PROSITE" id="PS50984"/>
    </source>
</evidence>
<dbReference type="InterPro" id="IPR020119">
    <property type="entry name" value="PsdUridine_synth_TruD_CS"/>
</dbReference>
<keyword evidence="2" id="KW-0819">tRNA processing</keyword>
<dbReference type="InterPro" id="IPR001656">
    <property type="entry name" value="PsdUridine_synth_TruD"/>
</dbReference>
<comment type="caution">
    <text evidence="7">The sequence shown here is derived from an EMBL/GenBank/DDBJ whole genome shotgun (WGS) entry which is preliminary data.</text>
</comment>
<evidence type="ECO:0000313" key="8">
    <source>
        <dbReference type="Proteomes" id="UP001234178"/>
    </source>
</evidence>
<dbReference type="Pfam" id="PF01142">
    <property type="entry name" value="TruD"/>
    <property type="match status" value="1"/>
</dbReference>
<dbReference type="NCBIfam" id="TIGR00094">
    <property type="entry name" value="tRNA_TruD_broad"/>
    <property type="match status" value="1"/>
</dbReference>
<comment type="catalytic activity">
    <reaction evidence="4">
        <text>a uridine in tRNA = a pseudouridine in tRNA</text>
        <dbReference type="Rhea" id="RHEA:54572"/>
        <dbReference type="Rhea" id="RHEA-COMP:13339"/>
        <dbReference type="Rhea" id="RHEA-COMP:13934"/>
        <dbReference type="ChEBI" id="CHEBI:65314"/>
        <dbReference type="ChEBI" id="CHEBI:65315"/>
    </reaction>
</comment>
<dbReference type="CDD" id="cd02576">
    <property type="entry name" value="PseudoU_synth_ScPUS7"/>
    <property type="match status" value="1"/>
</dbReference>
<organism evidence="7 8">
    <name type="scientific">Daphnia magna</name>
    <dbReference type="NCBI Taxonomy" id="35525"/>
    <lineage>
        <taxon>Eukaryota</taxon>
        <taxon>Metazoa</taxon>
        <taxon>Ecdysozoa</taxon>
        <taxon>Arthropoda</taxon>
        <taxon>Crustacea</taxon>
        <taxon>Branchiopoda</taxon>
        <taxon>Diplostraca</taxon>
        <taxon>Cladocera</taxon>
        <taxon>Anomopoda</taxon>
        <taxon>Daphniidae</taxon>
        <taxon>Daphnia</taxon>
    </lineage>
</organism>
<gene>
    <name evidence="7" type="ORF">OUZ56_006775</name>
</gene>
<dbReference type="SUPFAM" id="SSF55120">
    <property type="entry name" value="Pseudouridine synthase"/>
    <property type="match status" value="1"/>
</dbReference>
<feature type="compositionally biased region" description="Basic and acidic residues" evidence="5">
    <location>
        <begin position="856"/>
        <end position="865"/>
    </location>
</feature>
<dbReference type="InterPro" id="IPR011760">
    <property type="entry name" value="PsdUridine_synth_TruD_insert"/>
</dbReference>
<sequence length="999" mass="113834">MEAKQRMKLSEVKDVPIKKPVNVLEALAKYKLKKQQEQEQKMMDTSEDKKKREIRDLERRLSVESTKATRTQYAVTRFNMVKKPFIPKNNVVFGSTKQGKKRMTEIKGPENTKRTYFKENKQDLAAKPQERGNCLKHDCEFGITEFVSQRRGFTAIVGHHLFDTQIHEICLDGSIVHLTTKHSPSSSFVVKRYPTEEEQLAVFEAEHWNTIEDMFKTGKPEVVEIDVTGKSKPEKKKILRILNMKYDDVVNNTVSVDGKKILKISKKKKKNRQGQQQRNISTYTQFVLYKENHTTMEALNIIAQKLKMESECFTIAGTKDKKAVTSQLVTVKNVEPHLLFRSMKQNASISVGNFSYAENPVRSGNLRGNRFTIALRNVIGNECKISANLNSLKETGFINYYEPQRFGTRHIPTHFIGKQLLLGRWKEAINLILDPGNLNGNLPFKPDVTRALIEYKSSNDAQKAFAKITGKCKTIEAKLLLSLSKCEGDVVGALNTISRNSRVMYMRAYQCFIWNTIASKRLATFGSQPIIGDLVYAPNNNENAKQKNKNLEMEKKSLIEMVGDRDDCGKNGQGNHRKVIFIDESNIRKYTVHDVVLPLPGCHTVYPANQIAVWYQELLQADGLTEEDFSRSFKMFDLSGMYRYMVSKPFDVKWKFVHYDDPNATLILSDRDRLKKKRQLHPAIQGSKYRGLVLEFSLSAFAFASMVIREITKMDMTTEFHANFKKAKKNNQNQESQSSVEGERCQILFESCKSQESPKTPLEMKQMHKKPDVSKQHALTTTKSCKGPDFGAQSGSSQNTVVSARMMPEEPLPRTIKFEPGRCEKYTPLARDSVEETQTITIKEEPGISKQPTPGAKDKKDKVDVSKIWLEPVLGTKRSPPGAAAVSSEKLETKKIKKERSASKEPAPMRILEEKYKCQTSEKETTNCLKRSQTNKIKEEQDVSKTPTLKVGLLEEPQKKRIKVEPVIFQDPSVVTKMPSKEPKKEPIIVVDLTSDIED</sequence>
<keyword evidence="3" id="KW-0413">Isomerase</keyword>
<keyword evidence="8" id="KW-1185">Reference proteome</keyword>
<evidence type="ECO:0000256" key="2">
    <source>
        <dbReference type="ARBA" id="ARBA00022694"/>
    </source>
</evidence>
<evidence type="ECO:0000256" key="5">
    <source>
        <dbReference type="SAM" id="MobiDB-lite"/>
    </source>
</evidence>
<dbReference type="EMBL" id="JAOYFB010000001">
    <property type="protein sequence ID" value="KAK4005051.1"/>
    <property type="molecule type" value="Genomic_DNA"/>
</dbReference>
<feature type="domain" description="TRUD" evidence="6">
    <location>
        <begin position="396"/>
        <end position="648"/>
    </location>
</feature>
<name>A0ABQ9YWS8_9CRUS</name>
<protein>
    <recommendedName>
        <fullName evidence="6">TRUD domain-containing protein</fullName>
    </recommendedName>
</protein>
<evidence type="ECO:0000256" key="1">
    <source>
        <dbReference type="ARBA" id="ARBA00007953"/>
    </source>
</evidence>
<evidence type="ECO:0000256" key="4">
    <source>
        <dbReference type="ARBA" id="ARBA00036943"/>
    </source>
</evidence>
<dbReference type="Proteomes" id="UP001234178">
    <property type="component" value="Unassembled WGS sequence"/>
</dbReference>
<reference evidence="7 8" key="1">
    <citation type="journal article" date="2023" name="Nucleic Acids Res.">
        <title>The hologenome of Daphnia magna reveals possible DNA methylation and microbiome-mediated evolution of the host genome.</title>
        <authorList>
            <person name="Chaturvedi A."/>
            <person name="Li X."/>
            <person name="Dhandapani V."/>
            <person name="Marshall H."/>
            <person name="Kissane S."/>
            <person name="Cuenca-Cambronero M."/>
            <person name="Asole G."/>
            <person name="Calvet F."/>
            <person name="Ruiz-Romero M."/>
            <person name="Marangio P."/>
            <person name="Guigo R."/>
            <person name="Rago D."/>
            <person name="Mirbahai L."/>
            <person name="Eastwood N."/>
            <person name="Colbourne J.K."/>
            <person name="Zhou J."/>
            <person name="Mallon E."/>
            <person name="Orsini L."/>
        </authorList>
    </citation>
    <scope>NUCLEOTIDE SEQUENCE [LARGE SCALE GENOMIC DNA]</scope>
    <source>
        <strain evidence="7">LRV0_1</strain>
    </source>
</reference>
<dbReference type="InterPro" id="IPR020103">
    <property type="entry name" value="PsdUridine_synth_cat_dom_sf"/>
</dbReference>
<feature type="compositionally biased region" description="Basic and acidic residues" evidence="5">
    <location>
        <begin position="889"/>
        <end position="903"/>
    </location>
</feature>
<proteinExistence type="inferred from homology"/>
<evidence type="ECO:0000313" key="7">
    <source>
        <dbReference type="EMBL" id="KAK4005051.1"/>
    </source>
</evidence>
<evidence type="ECO:0000256" key="3">
    <source>
        <dbReference type="ARBA" id="ARBA00023235"/>
    </source>
</evidence>
<comment type="similarity">
    <text evidence="1">Belongs to the pseudouridine synthase TruD family.</text>
</comment>
<dbReference type="Gene3D" id="3.30.2350.20">
    <property type="entry name" value="TruD, catalytic domain"/>
    <property type="match status" value="2"/>
</dbReference>
<dbReference type="PROSITE" id="PS50984">
    <property type="entry name" value="TRUD"/>
    <property type="match status" value="1"/>
</dbReference>
<feature type="region of interest" description="Disordered" evidence="5">
    <location>
        <begin position="843"/>
        <end position="907"/>
    </location>
</feature>
<accession>A0ABQ9YWS8</accession>
<dbReference type="PANTHER" id="PTHR13326:SF31">
    <property type="entry name" value="PSEUDOURIDYLATE SYNTHASE 7 HOMOLOG"/>
    <property type="match status" value="1"/>
</dbReference>
<dbReference type="PROSITE" id="PS01268">
    <property type="entry name" value="UPF0024"/>
    <property type="match status" value="1"/>
</dbReference>
<dbReference type="InterPro" id="IPR042214">
    <property type="entry name" value="TruD_catalytic"/>
</dbReference>